<dbReference type="Gramene" id="EFJ28820">
    <property type="protein sequence ID" value="EFJ28820"/>
    <property type="gene ID" value="SELMODRAFT_93021"/>
</dbReference>
<dbReference type="FunCoup" id="D8RF72">
    <property type="interactions" value="2739"/>
</dbReference>
<protein>
    <recommendedName>
        <fullName evidence="9">Bax inhibitor 1</fullName>
    </recommendedName>
</protein>
<evidence type="ECO:0000313" key="7">
    <source>
        <dbReference type="EMBL" id="EFJ28820.1"/>
    </source>
</evidence>
<dbReference type="OMA" id="SRDFIMH"/>
<feature type="transmembrane region" description="Helical" evidence="6">
    <location>
        <begin position="142"/>
        <end position="161"/>
    </location>
</feature>
<evidence type="ECO:0008006" key="9">
    <source>
        <dbReference type="Google" id="ProtNLM"/>
    </source>
</evidence>
<dbReference type="HOGENOM" id="CLU_061277_0_0_1"/>
<keyword evidence="4 6" id="KW-1133">Transmembrane helix</keyword>
<dbReference type="eggNOG" id="KOG1629">
    <property type="taxonomic scope" value="Eukaryota"/>
</dbReference>
<feature type="transmembrane region" description="Helical" evidence="6">
    <location>
        <begin position="167"/>
        <end position="188"/>
    </location>
</feature>
<dbReference type="STRING" id="88036.D8RF72"/>
<evidence type="ECO:0000256" key="6">
    <source>
        <dbReference type="RuleBase" id="RU004379"/>
    </source>
</evidence>
<dbReference type="InterPro" id="IPR006214">
    <property type="entry name" value="Bax_inhibitor_1-related"/>
</dbReference>
<evidence type="ECO:0000256" key="3">
    <source>
        <dbReference type="ARBA" id="ARBA00022692"/>
    </source>
</evidence>
<feature type="transmembrane region" description="Helical" evidence="6">
    <location>
        <begin position="113"/>
        <end position="135"/>
    </location>
</feature>
<evidence type="ECO:0000313" key="8">
    <source>
        <dbReference type="Proteomes" id="UP000001514"/>
    </source>
</evidence>
<dbReference type="AlphaFoldDB" id="D8RF72"/>
<keyword evidence="5 6" id="KW-0472">Membrane</keyword>
<reference evidence="7 8" key="1">
    <citation type="journal article" date="2011" name="Science">
        <title>The Selaginella genome identifies genetic changes associated with the evolution of vascular plants.</title>
        <authorList>
            <person name="Banks J.A."/>
            <person name="Nishiyama T."/>
            <person name="Hasebe M."/>
            <person name="Bowman J.L."/>
            <person name="Gribskov M."/>
            <person name="dePamphilis C."/>
            <person name="Albert V.A."/>
            <person name="Aono N."/>
            <person name="Aoyama T."/>
            <person name="Ambrose B.A."/>
            <person name="Ashton N.W."/>
            <person name="Axtell M.J."/>
            <person name="Barker E."/>
            <person name="Barker M.S."/>
            <person name="Bennetzen J.L."/>
            <person name="Bonawitz N.D."/>
            <person name="Chapple C."/>
            <person name="Cheng C."/>
            <person name="Correa L.G."/>
            <person name="Dacre M."/>
            <person name="DeBarry J."/>
            <person name="Dreyer I."/>
            <person name="Elias M."/>
            <person name="Engstrom E.M."/>
            <person name="Estelle M."/>
            <person name="Feng L."/>
            <person name="Finet C."/>
            <person name="Floyd S.K."/>
            <person name="Frommer W.B."/>
            <person name="Fujita T."/>
            <person name="Gramzow L."/>
            <person name="Gutensohn M."/>
            <person name="Harholt J."/>
            <person name="Hattori M."/>
            <person name="Heyl A."/>
            <person name="Hirai T."/>
            <person name="Hiwatashi Y."/>
            <person name="Ishikawa M."/>
            <person name="Iwata M."/>
            <person name="Karol K.G."/>
            <person name="Koehler B."/>
            <person name="Kolukisaoglu U."/>
            <person name="Kubo M."/>
            <person name="Kurata T."/>
            <person name="Lalonde S."/>
            <person name="Li K."/>
            <person name="Li Y."/>
            <person name="Litt A."/>
            <person name="Lyons E."/>
            <person name="Manning G."/>
            <person name="Maruyama T."/>
            <person name="Michael T.P."/>
            <person name="Mikami K."/>
            <person name="Miyazaki S."/>
            <person name="Morinaga S."/>
            <person name="Murata T."/>
            <person name="Mueller-Roeber B."/>
            <person name="Nelson D.R."/>
            <person name="Obara M."/>
            <person name="Oguri Y."/>
            <person name="Olmstead R.G."/>
            <person name="Onodera N."/>
            <person name="Petersen B.L."/>
            <person name="Pils B."/>
            <person name="Prigge M."/>
            <person name="Rensing S.A."/>
            <person name="Riano-Pachon D.M."/>
            <person name="Roberts A.W."/>
            <person name="Sato Y."/>
            <person name="Scheller H.V."/>
            <person name="Schulz B."/>
            <person name="Schulz C."/>
            <person name="Shakirov E.V."/>
            <person name="Shibagaki N."/>
            <person name="Shinohara N."/>
            <person name="Shippen D.E."/>
            <person name="Soerensen I."/>
            <person name="Sotooka R."/>
            <person name="Sugimoto N."/>
            <person name="Sugita M."/>
            <person name="Sumikawa N."/>
            <person name="Tanurdzic M."/>
            <person name="Theissen G."/>
            <person name="Ulvskov P."/>
            <person name="Wakazuki S."/>
            <person name="Weng J.K."/>
            <person name="Willats W.W."/>
            <person name="Wipf D."/>
            <person name="Wolf P.G."/>
            <person name="Yang L."/>
            <person name="Zimmer A.D."/>
            <person name="Zhu Q."/>
            <person name="Mitros T."/>
            <person name="Hellsten U."/>
            <person name="Loque D."/>
            <person name="Otillar R."/>
            <person name="Salamov A."/>
            <person name="Schmutz J."/>
            <person name="Shapiro H."/>
            <person name="Lindquist E."/>
            <person name="Lucas S."/>
            <person name="Rokhsar D."/>
            <person name="Grigoriev I.V."/>
        </authorList>
    </citation>
    <scope>NUCLEOTIDE SEQUENCE [LARGE SCALE GENOMIC DNA]</scope>
</reference>
<dbReference type="Proteomes" id="UP000001514">
    <property type="component" value="Unassembled WGS sequence"/>
</dbReference>
<accession>D8RF72</accession>
<dbReference type="PANTHER" id="PTHR23291:SF32">
    <property type="entry name" value="BAX INHIBITOR 1"/>
    <property type="match status" value="1"/>
</dbReference>
<comment type="similarity">
    <text evidence="2 6">Belongs to the BI1 family.</text>
</comment>
<name>D8RF72_SELML</name>
<dbReference type="Pfam" id="PF01027">
    <property type="entry name" value="Bax1-I"/>
    <property type="match status" value="1"/>
</dbReference>
<evidence type="ECO:0000256" key="5">
    <source>
        <dbReference type="ARBA" id="ARBA00023136"/>
    </source>
</evidence>
<dbReference type="EMBL" id="GL377578">
    <property type="protein sequence ID" value="EFJ28820.1"/>
    <property type="molecule type" value="Genomic_DNA"/>
</dbReference>
<proteinExistence type="inferred from homology"/>
<dbReference type="GO" id="GO:0016020">
    <property type="term" value="C:membrane"/>
    <property type="evidence" value="ECO:0000318"/>
    <property type="project" value="GO_Central"/>
</dbReference>
<evidence type="ECO:0000256" key="4">
    <source>
        <dbReference type="ARBA" id="ARBA00022989"/>
    </source>
</evidence>
<organism evidence="8">
    <name type="scientific">Selaginella moellendorffii</name>
    <name type="common">Spikemoss</name>
    <dbReference type="NCBI Taxonomy" id="88036"/>
    <lineage>
        <taxon>Eukaryota</taxon>
        <taxon>Viridiplantae</taxon>
        <taxon>Streptophyta</taxon>
        <taxon>Embryophyta</taxon>
        <taxon>Tracheophyta</taxon>
        <taxon>Lycopodiopsida</taxon>
        <taxon>Selaginellales</taxon>
        <taxon>Selaginellaceae</taxon>
        <taxon>Selaginella</taxon>
    </lineage>
</organism>
<feature type="transmembrane region" description="Helical" evidence="6">
    <location>
        <begin position="208"/>
        <end position="227"/>
    </location>
</feature>
<dbReference type="InParanoid" id="D8RF72"/>
<keyword evidence="3 6" id="KW-0812">Transmembrane</keyword>
<feature type="transmembrane region" description="Helical" evidence="6">
    <location>
        <begin position="85"/>
        <end position="107"/>
    </location>
</feature>
<comment type="subcellular location">
    <subcellularLocation>
        <location evidence="1">Membrane</location>
        <topology evidence="1">Multi-pass membrane protein</topology>
    </subcellularLocation>
</comment>
<evidence type="ECO:0000256" key="1">
    <source>
        <dbReference type="ARBA" id="ARBA00004141"/>
    </source>
</evidence>
<keyword evidence="8" id="KW-1185">Reference proteome</keyword>
<dbReference type="GO" id="GO:0005262">
    <property type="term" value="F:calcium channel activity"/>
    <property type="evidence" value="ECO:0000318"/>
    <property type="project" value="GO_Central"/>
</dbReference>
<evidence type="ECO:0000256" key="2">
    <source>
        <dbReference type="ARBA" id="ARBA00010350"/>
    </source>
</evidence>
<gene>
    <name evidence="7" type="ORF">SELMODRAFT_93021</name>
</gene>
<dbReference type="PANTHER" id="PTHR23291">
    <property type="entry name" value="BAX INHIBITOR-RELATED"/>
    <property type="match status" value="1"/>
</dbReference>
<dbReference type="CDD" id="cd10430">
    <property type="entry name" value="BI-1"/>
    <property type="match status" value="1"/>
</dbReference>
<sequence length="236" mass="26088">MDFFERSSSWNYGAMKNFHRISEPVKRHVRQVYWTVAMALIVSAVGVYAHMLLNIGGLLTTFGFLGCSFALMNTSSSYAAQGKRWTWLMAAAFCEGASLGNFVGAVIEFDPSILVTAFVATVAVFASFSGAALLAKRREFMFLGGILASAASSMLTLHFLSSFFGGAALMFEVELYGGLLLVVGYVIFDTQLIIERAERGDMDHIKHALDLFVDFVGIFVRVLYILVSVHTRFHWT</sequence>
<dbReference type="OrthoDB" id="1277691at2759"/>
<feature type="transmembrane region" description="Helical" evidence="6">
    <location>
        <begin position="55"/>
        <end position="73"/>
    </location>
</feature>
<feature type="transmembrane region" description="Helical" evidence="6">
    <location>
        <begin position="32"/>
        <end position="49"/>
    </location>
</feature>
<dbReference type="KEGG" id="smo:SELMODRAFT_93021"/>